<comment type="caution">
    <text evidence="1">The sequence shown here is derived from an EMBL/GenBank/DDBJ whole genome shotgun (WGS) entry which is preliminary data.</text>
</comment>
<evidence type="ECO:0000313" key="1">
    <source>
        <dbReference type="EMBL" id="MPM74178.1"/>
    </source>
</evidence>
<sequence length="60" mass="7203">MLKECDEMIDYFLSHQEKLDALNDRLKEVANHNGSERAKEAAIEFNQKYEEYKKLLENLR</sequence>
<reference evidence="1" key="1">
    <citation type="submission" date="2019-08" db="EMBL/GenBank/DDBJ databases">
        <authorList>
            <person name="Kucharzyk K."/>
            <person name="Murdoch R.W."/>
            <person name="Higgins S."/>
            <person name="Loffler F."/>
        </authorList>
    </citation>
    <scope>NUCLEOTIDE SEQUENCE</scope>
</reference>
<organism evidence="1">
    <name type="scientific">bioreactor metagenome</name>
    <dbReference type="NCBI Taxonomy" id="1076179"/>
    <lineage>
        <taxon>unclassified sequences</taxon>
        <taxon>metagenomes</taxon>
        <taxon>ecological metagenomes</taxon>
    </lineage>
</organism>
<proteinExistence type="predicted"/>
<accession>A0A645CBA2</accession>
<dbReference type="AlphaFoldDB" id="A0A645CBA2"/>
<name>A0A645CBA2_9ZZZZ</name>
<gene>
    <name evidence="1" type="ORF">SDC9_121163</name>
</gene>
<dbReference type="EMBL" id="VSSQ01025799">
    <property type="protein sequence ID" value="MPM74178.1"/>
    <property type="molecule type" value="Genomic_DNA"/>
</dbReference>
<protein>
    <submittedName>
        <fullName evidence="1">Uncharacterized protein</fullName>
    </submittedName>
</protein>